<keyword evidence="1" id="KW-0378">Hydrolase</keyword>
<keyword evidence="2" id="KW-0732">Signal</keyword>
<organism evidence="4 5">
    <name type="scientific">Hymenobacter aranciens</name>
    <dbReference type="NCBI Taxonomy" id="3063996"/>
    <lineage>
        <taxon>Bacteria</taxon>
        <taxon>Pseudomonadati</taxon>
        <taxon>Bacteroidota</taxon>
        <taxon>Cytophagia</taxon>
        <taxon>Cytophagales</taxon>
        <taxon>Hymenobacteraceae</taxon>
        <taxon>Hymenobacter</taxon>
    </lineage>
</organism>
<dbReference type="InterPro" id="IPR036514">
    <property type="entry name" value="SGNH_hydro_sf"/>
</dbReference>
<keyword evidence="5" id="KW-1185">Reference proteome</keyword>
<evidence type="ECO:0000256" key="2">
    <source>
        <dbReference type="SAM" id="SignalP"/>
    </source>
</evidence>
<proteinExistence type="predicted"/>
<dbReference type="EMBL" id="JAUQSY010000008">
    <property type="protein sequence ID" value="MDO7875862.1"/>
    <property type="molecule type" value="Genomic_DNA"/>
</dbReference>
<feature type="chain" id="PRO_5047532276" evidence="2">
    <location>
        <begin position="22"/>
        <end position="502"/>
    </location>
</feature>
<dbReference type="PANTHER" id="PTHR22901">
    <property type="entry name" value="SIALATE O-ACETYLESTERASE"/>
    <property type="match status" value="1"/>
</dbReference>
<dbReference type="InterPro" id="IPR005181">
    <property type="entry name" value="SASA"/>
</dbReference>
<accession>A0ABT9BFQ0</accession>
<reference evidence="4" key="1">
    <citation type="submission" date="2023-07" db="EMBL/GenBank/DDBJ databases">
        <authorList>
            <person name="Kim M.K."/>
        </authorList>
    </citation>
    <scope>NUCLEOTIDE SEQUENCE</scope>
    <source>
        <strain evidence="4">ASUV-10-1</strain>
    </source>
</reference>
<dbReference type="SUPFAM" id="SSF52266">
    <property type="entry name" value="SGNH hydrolase"/>
    <property type="match status" value="1"/>
</dbReference>
<evidence type="ECO:0000256" key="1">
    <source>
        <dbReference type="ARBA" id="ARBA00022801"/>
    </source>
</evidence>
<dbReference type="PANTHER" id="PTHR22901:SF0">
    <property type="entry name" value="SIALATE O-ACETYLESTERASE"/>
    <property type="match status" value="1"/>
</dbReference>
<comment type="caution">
    <text evidence="4">The sequence shown here is derived from an EMBL/GenBank/DDBJ whole genome shotgun (WGS) entry which is preliminary data.</text>
</comment>
<dbReference type="Pfam" id="PF03629">
    <property type="entry name" value="SASA"/>
    <property type="match status" value="1"/>
</dbReference>
<protein>
    <submittedName>
        <fullName evidence="4">Sialate O-acetylesterase</fullName>
    </submittedName>
</protein>
<dbReference type="InterPro" id="IPR039329">
    <property type="entry name" value="SIAE"/>
</dbReference>
<evidence type="ECO:0000259" key="3">
    <source>
        <dbReference type="Pfam" id="PF03629"/>
    </source>
</evidence>
<sequence>MALVGLLAALVSVGQSGPAAAARPAFQLASILQSDMVVQQAKSLALWGMAPAGDTVVLAADWRQAPVRVVADAGGAWKGSLPVPAARPRDFAPHTLTVSCRREKTTLTNVLIGEVWVCSGQSNMDMELKPALPWLRGVVDYEKEISAADYPAIRLINIENSFKKTPQPNAKGTWLVCSPQTAGDFSGVAYFYGRELLRELQVPVGLVVASMGGSACQAWASREALAADLRVKARYLTPYDQSPQARESLDSVKTLEKLFEVLARPTLLYNAMIHPLKSLSIKGFLWYQGEANKKDGRDYTALCTALLQGWRRDFNQGELPFYYVQMTPYNWEEKDSTATYYARLREAQAAMLRVRNTGMAVTMDVGEPDNIHPRNKQAVGQRLARLALARTYGHAKVLDTGPQLKRYVVRGRQVEVHFAPKSLGGGLTTNDGRPPRHFYLAGPDQVFYPATATIVQQHLVLTSSQVPKPVAVRYAFTNYPVTNLANQLGLPAEPFRTDTWER</sequence>
<evidence type="ECO:0000313" key="5">
    <source>
        <dbReference type="Proteomes" id="UP001176429"/>
    </source>
</evidence>
<name>A0ABT9BFQ0_9BACT</name>
<feature type="signal peptide" evidence="2">
    <location>
        <begin position="1"/>
        <end position="21"/>
    </location>
</feature>
<dbReference type="RefSeq" id="WP_305007187.1">
    <property type="nucleotide sequence ID" value="NZ_JAUQSY010000008.1"/>
</dbReference>
<gene>
    <name evidence="4" type="ORF">Q5H93_14055</name>
</gene>
<feature type="domain" description="Sialate O-acetylesterase" evidence="3">
    <location>
        <begin position="114"/>
        <end position="387"/>
    </location>
</feature>
<dbReference type="Proteomes" id="UP001176429">
    <property type="component" value="Unassembled WGS sequence"/>
</dbReference>
<evidence type="ECO:0000313" key="4">
    <source>
        <dbReference type="EMBL" id="MDO7875862.1"/>
    </source>
</evidence>
<dbReference type="Gene3D" id="3.40.50.1110">
    <property type="entry name" value="SGNH hydrolase"/>
    <property type="match status" value="1"/>
</dbReference>